<dbReference type="EMBL" id="QGNW01000001">
    <property type="protein sequence ID" value="RVX23593.1"/>
    <property type="molecule type" value="Genomic_DNA"/>
</dbReference>
<feature type="domain" description="FAR1" evidence="1">
    <location>
        <begin position="50"/>
        <end position="139"/>
    </location>
</feature>
<dbReference type="InterPro" id="IPR004330">
    <property type="entry name" value="FAR1_DNA_bnd_dom"/>
</dbReference>
<organism evidence="2 3">
    <name type="scientific">Vitis vinifera</name>
    <name type="common">Grape</name>
    <dbReference type="NCBI Taxonomy" id="29760"/>
    <lineage>
        <taxon>Eukaryota</taxon>
        <taxon>Viridiplantae</taxon>
        <taxon>Streptophyta</taxon>
        <taxon>Embryophyta</taxon>
        <taxon>Tracheophyta</taxon>
        <taxon>Spermatophyta</taxon>
        <taxon>Magnoliopsida</taxon>
        <taxon>eudicotyledons</taxon>
        <taxon>Gunneridae</taxon>
        <taxon>Pentapetalae</taxon>
        <taxon>rosids</taxon>
        <taxon>Vitales</taxon>
        <taxon>Vitaceae</taxon>
        <taxon>Viteae</taxon>
        <taxon>Vitis</taxon>
    </lineage>
</organism>
<protein>
    <submittedName>
        <fullName evidence="2">Protein FAR1-related sequence 5</fullName>
    </submittedName>
</protein>
<dbReference type="Proteomes" id="UP000288805">
    <property type="component" value="Unassembled WGS sequence"/>
</dbReference>
<dbReference type="Pfam" id="PF03101">
    <property type="entry name" value="FAR1"/>
    <property type="match status" value="1"/>
</dbReference>
<accession>A0A438KQW2</accession>
<dbReference type="PANTHER" id="PTHR46328:SF15">
    <property type="entry name" value="PROTEIN FAR1-RELATED SEQUENCE 5-LIKE"/>
    <property type="match status" value="1"/>
</dbReference>
<comment type="caution">
    <text evidence="2">The sequence shown here is derived from an EMBL/GenBank/DDBJ whole genome shotgun (WGS) entry which is preliminary data.</text>
</comment>
<dbReference type="AlphaFoldDB" id="A0A438KQW2"/>
<dbReference type="PANTHER" id="PTHR46328">
    <property type="entry name" value="FAR-RED IMPAIRED RESPONSIVE (FAR1) FAMILY PROTEIN-RELATED"/>
    <property type="match status" value="1"/>
</dbReference>
<evidence type="ECO:0000313" key="3">
    <source>
        <dbReference type="Proteomes" id="UP000288805"/>
    </source>
</evidence>
<reference evidence="2 3" key="1">
    <citation type="journal article" date="2018" name="PLoS Genet.">
        <title>Population sequencing reveals clonal diversity and ancestral inbreeding in the grapevine cultivar Chardonnay.</title>
        <authorList>
            <person name="Roach M.J."/>
            <person name="Johnson D.L."/>
            <person name="Bohlmann J."/>
            <person name="van Vuuren H.J."/>
            <person name="Jones S.J."/>
            <person name="Pretorius I.S."/>
            <person name="Schmidt S.A."/>
            <person name="Borneman A.R."/>
        </authorList>
    </citation>
    <scope>NUCLEOTIDE SEQUENCE [LARGE SCALE GENOMIC DNA]</scope>
    <source>
        <strain evidence="3">cv. Chardonnay</strain>
        <tissue evidence="2">Leaf</tissue>
    </source>
</reference>
<gene>
    <name evidence="2" type="primary">FRS5_101</name>
    <name evidence="2" type="ORF">CK203_000038</name>
</gene>
<proteinExistence type="predicted"/>
<sequence>MTWYCMTVDSDMGAGNVEASAETGSVAFEEDSVVEPCVGMEFDSEDAAKEFYDEYARRVGFIMRIDQCRRSEVDKRILSRRLSCNKQGFYVKIRDQYGPVRKPRPSTRQGCKAMMLVKLNKSGKWVVTRFVKDHTHPLVVSSRPSRSSMSHDWSSILRRMNSSQWDSGGVCGTVVRPPNKPKIVGFSERKVERRLASQKKHYYQWRSNQEHFIELPCGLHVYLNWKNCR</sequence>
<evidence type="ECO:0000259" key="1">
    <source>
        <dbReference type="Pfam" id="PF03101"/>
    </source>
</evidence>
<name>A0A438KQW2_VITVI</name>
<evidence type="ECO:0000313" key="2">
    <source>
        <dbReference type="EMBL" id="RVX23593.1"/>
    </source>
</evidence>